<protein>
    <recommendedName>
        <fullName evidence="3">Lipocalin-like domain-containing protein</fullName>
    </recommendedName>
</protein>
<dbReference type="Gene3D" id="2.40.128.490">
    <property type="entry name" value="Uncharacterised protein PF14869, DUF4488"/>
    <property type="match status" value="1"/>
</dbReference>
<name>A0A7K0FYD4_9SPHI</name>
<gene>
    <name evidence="1" type="ORF">GJU39_08275</name>
</gene>
<keyword evidence="2" id="KW-1185">Reference proteome</keyword>
<reference evidence="1 2" key="1">
    <citation type="submission" date="2019-11" db="EMBL/GenBank/DDBJ databases">
        <title>Pedobacter petrophilus genome.</title>
        <authorList>
            <person name="Feldbauer M.J."/>
            <person name="Newman J.D."/>
        </authorList>
    </citation>
    <scope>NUCLEOTIDE SEQUENCE [LARGE SCALE GENOMIC DNA]</scope>
    <source>
        <strain evidence="1 2">LMG 29686</strain>
    </source>
</reference>
<sequence>MKYLLPVVVLSLASCSLKDEKTNHSKAGLEGTWRLLSAATIENGKTRVIDFSGDLKMLKIINGTHFAFLKHSLNPKDSTNFDAGGGRYTFAGDDYTEYLDFYKDKNWEGKTFKFKVTFSGDTLIQKGVEKVEKANVDRIIIEKYIKEKP</sequence>
<comment type="caution">
    <text evidence="1">The sequence shown here is derived from an EMBL/GenBank/DDBJ whole genome shotgun (WGS) entry which is preliminary data.</text>
</comment>
<proteinExistence type="predicted"/>
<evidence type="ECO:0008006" key="3">
    <source>
        <dbReference type="Google" id="ProtNLM"/>
    </source>
</evidence>
<dbReference type="AlphaFoldDB" id="A0A7K0FYD4"/>
<accession>A0A7K0FYD4</accession>
<organism evidence="1 2">
    <name type="scientific">Pedobacter petrophilus</name>
    <dbReference type="NCBI Taxonomy" id="1908241"/>
    <lineage>
        <taxon>Bacteria</taxon>
        <taxon>Pseudomonadati</taxon>
        <taxon>Bacteroidota</taxon>
        <taxon>Sphingobacteriia</taxon>
        <taxon>Sphingobacteriales</taxon>
        <taxon>Sphingobacteriaceae</taxon>
        <taxon>Pedobacter</taxon>
    </lineage>
</organism>
<evidence type="ECO:0000313" key="2">
    <source>
        <dbReference type="Proteomes" id="UP000487757"/>
    </source>
</evidence>
<dbReference type="Proteomes" id="UP000487757">
    <property type="component" value="Unassembled WGS sequence"/>
</dbReference>
<dbReference type="EMBL" id="WKKH01000009">
    <property type="protein sequence ID" value="MRX76084.1"/>
    <property type="molecule type" value="Genomic_DNA"/>
</dbReference>
<dbReference type="PROSITE" id="PS51257">
    <property type="entry name" value="PROKAR_LIPOPROTEIN"/>
    <property type="match status" value="1"/>
</dbReference>
<evidence type="ECO:0000313" key="1">
    <source>
        <dbReference type="EMBL" id="MRX76084.1"/>
    </source>
</evidence>